<feature type="compositionally biased region" description="Polar residues" evidence="1">
    <location>
        <begin position="10"/>
        <end position="26"/>
    </location>
</feature>
<feature type="region of interest" description="Disordered" evidence="1">
    <location>
        <begin position="1"/>
        <end position="26"/>
    </location>
</feature>
<evidence type="ECO:0000313" key="3">
    <source>
        <dbReference type="Proteomes" id="UP001174909"/>
    </source>
</evidence>
<protein>
    <submittedName>
        <fullName evidence="2">Uncharacterized protein</fullName>
    </submittedName>
</protein>
<dbReference type="Proteomes" id="UP001174909">
    <property type="component" value="Unassembled WGS sequence"/>
</dbReference>
<gene>
    <name evidence="2" type="ORF">GBAR_LOCUS6298</name>
</gene>
<reference evidence="2" key="1">
    <citation type="submission" date="2023-03" db="EMBL/GenBank/DDBJ databases">
        <authorList>
            <person name="Steffen K."/>
            <person name="Cardenas P."/>
        </authorList>
    </citation>
    <scope>NUCLEOTIDE SEQUENCE</scope>
</reference>
<evidence type="ECO:0000256" key="1">
    <source>
        <dbReference type="SAM" id="MobiDB-lite"/>
    </source>
</evidence>
<keyword evidence="3" id="KW-1185">Reference proteome</keyword>
<feature type="compositionally biased region" description="Low complexity" evidence="1">
    <location>
        <begin position="99"/>
        <end position="108"/>
    </location>
</feature>
<evidence type="ECO:0000313" key="2">
    <source>
        <dbReference type="EMBL" id="CAI8009345.1"/>
    </source>
</evidence>
<accession>A0AA35RD98</accession>
<feature type="non-terminal residue" evidence="2">
    <location>
        <position position="1"/>
    </location>
</feature>
<name>A0AA35RD98_GEOBA</name>
<comment type="caution">
    <text evidence="2">The sequence shown here is derived from an EMBL/GenBank/DDBJ whole genome shotgun (WGS) entry which is preliminary data.</text>
</comment>
<feature type="region of interest" description="Disordered" evidence="1">
    <location>
        <begin position="95"/>
        <end position="120"/>
    </location>
</feature>
<sequence>MPQPSLPASRPQTSTPTLMSAGCSGSSGPSFDIDVKRTPAFLETTIPFRKGGTFYFTSFTDGTAFSAAAKPTVGGDCTKGLSLVFNVIDPDQTPPPPAVNSAVSATAPTPVPTTAPRPEVDVSVDSSPEFLALSGSYHTISPMSLVFVCLLLSVHCSLHHSVGV</sequence>
<proteinExistence type="predicted"/>
<organism evidence="2 3">
    <name type="scientific">Geodia barretti</name>
    <name type="common">Barrett's horny sponge</name>
    <dbReference type="NCBI Taxonomy" id="519541"/>
    <lineage>
        <taxon>Eukaryota</taxon>
        <taxon>Metazoa</taxon>
        <taxon>Porifera</taxon>
        <taxon>Demospongiae</taxon>
        <taxon>Heteroscleromorpha</taxon>
        <taxon>Tetractinellida</taxon>
        <taxon>Astrophorina</taxon>
        <taxon>Geodiidae</taxon>
        <taxon>Geodia</taxon>
    </lineage>
</organism>
<dbReference type="EMBL" id="CASHTH010000948">
    <property type="protein sequence ID" value="CAI8009345.1"/>
    <property type="molecule type" value="Genomic_DNA"/>
</dbReference>
<dbReference type="AlphaFoldDB" id="A0AA35RD98"/>